<evidence type="ECO:0000259" key="1">
    <source>
        <dbReference type="Pfam" id="PF09836"/>
    </source>
</evidence>
<dbReference type="InterPro" id="IPR044922">
    <property type="entry name" value="DUF2063_N_sf"/>
</dbReference>
<organism evidence="2 3">
    <name type="scientific">Shinella kummerowiae</name>
    <dbReference type="NCBI Taxonomy" id="417745"/>
    <lineage>
        <taxon>Bacteria</taxon>
        <taxon>Pseudomonadati</taxon>
        <taxon>Pseudomonadota</taxon>
        <taxon>Alphaproteobacteria</taxon>
        <taxon>Hyphomicrobiales</taxon>
        <taxon>Rhizobiaceae</taxon>
        <taxon>Shinella</taxon>
    </lineage>
</organism>
<dbReference type="EMBL" id="WUMK01000003">
    <property type="protein sequence ID" value="MXN45544.1"/>
    <property type="molecule type" value="Genomic_DNA"/>
</dbReference>
<dbReference type="Pfam" id="PF09836">
    <property type="entry name" value="DUF2063"/>
    <property type="match status" value="1"/>
</dbReference>
<dbReference type="OrthoDB" id="4146344at2"/>
<sequence>MSAATQNAFAVGLFDMTPPPAGLTAWNAAVPERRYGVYRNNVSSSLTGALASRFPATETIVGPEFFGAMAQAFIRLHPPHSPLLLAYGDDFPDFIADFEPAAELAYLPDVMRLEVARGKAYHAADVTSIDPQALAAVAPARLGSLVFAPHPSLSILSSFHPMVTIWAMNSGHQPLAIIEGWHGEDALIARPAMIVEVVPLAPGGATFFRQLAAGTVLAGAAEAAIRADARFDVTTNLATLLRSGAFTTFSQENTDEDRDHA</sequence>
<protein>
    <submittedName>
        <fullName evidence="2">DUF2063 domain-containing protein</fullName>
    </submittedName>
</protein>
<dbReference type="InterPro" id="IPR018640">
    <property type="entry name" value="DUF2063"/>
</dbReference>
<reference evidence="2 3" key="1">
    <citation type="submission" date="2019-12" db="EMBL/GenBank/DDBJ databases">
        <title>Shinella kummerowiae sp. nov., a symbiotic bacterium isolated from root nodules of the herbal legume Kummerowia stipulacea.</title>
        <authorList>
            <person name="Gao J."/>
        </authorList>
    </citation>
    <scope>NUCLEOTIDE SEQUENCE [LARGE SCALE GENOMIC DNA]</scope>
    <source>
        <strain evidence="2 3">CCBAU 25048</strain>
    </source>
</reference>
<dbReference type="Gene3D" id="1.10.150.690">
    <property type="entry name" value="DUF2063"/>
    <property type="match status" value="1"/>
</dbReference>
<keyword evidence="3" id="KW-1185">Reference proteome</keyword>
<evidence type="ECO:0000313" key="2">
    <source>
        <dbReference type="EMBL" id="MXN45544.1"/>
    </source>
</evidence>
<accession>A0A6N8S8Z8</accession>
<proteinExistence type="predicted"/>
<dbReference type="RefSeq" id="WP_160858922.1">
    <property type="nucleotide sequence ID" value="NZ_WUMK01000003.1"/>
</dbReference>
<comment type="caution">
    <text evidence="2">The sequence shown here is derived from an EMBL/GenBank/DDBJ whole genome shotgun (WGS) entry which is preliminary data.</text>
</comment>
<dbReference type="AlphaFoldDB" id="A0A6N8S8Z8"/>
<feature type="domain" description="Putative DNA-binding" evidence="1">
    <location>
        <begin position="5"/>
        <end position="95"/>
    </location>
</feature>
<gene>
    <name evidence="2" type="ORF">GR138_10095</name>
</gene>
<dbReference type="Proteomes" id="UP000435802">
    <property type="component" value="Unassembled WGS sequence"/>
</dbReference>
<name>A0A6N8S8Z8_9HYPH</name>
<evidence type="ECO:0000313" key="3">
    <source>
        <dbReference type="Proteomes" id="UP000435802"/>
    </source>
</evidence>